<gene>
    <name evidence="3" type="ORF">HNQ96_001406</name>
</gene>
<dbReference type="RefSeq" id="WP_184768063.1">
    <property type="nucleotide sequence ID" value="NZ_JACHGI010000002.1"/>
</dbReference>
<evidence type="ECO:0000313" key="3">
    <source>
        <dbReference type="EMBL" id="MBB6465548.1"/>
    </source>
</evidence>
<reference evidence="3 4" key="1">
    <citation type="submission" date="2020-08" db="EMBL/GenBank/DDBJ databases">
        <title>Genomic Encyclopedia of Type Strains, Phase IV (KMG-IV): sequencing the most valuable type-strain genomes for metagenomic binning, comparative biology and taxonomic classification.</title>
        <authorList>
            <person name="Goeker M."/>
        </authorList>
    </citation>
    <scope>NUCLEOTIDE SEQUENCE [LARGE SCALE GENOMIC DNA]</scope>
    <source>
        <strain evidence="3 4">DSM 17454</strain>
    </source>
</reference>
<feature type="chain" id="PRO_5034720775" description="PepSY domain-containing protein" evidence="1">
    <location>
        <begin position="23"/>
        <end position="89"/>
    </location>
</feature>
<dbReference type="InterPro" id="IPR025711">
    <property type="entry name" value="PepSY"/>
</dbReference>
<organism evidence="3 4">
    <name type="scientific">Aminobacter carboxidus</name>
    <dbReference type="NCBI Taxonomy" id="376165"/>
    <lineage>
        <taxon>Bacteria</taxon>
        <taxon>Pseudomonadati</taxon>
        <taxon>Pseudomonadota</taxon>
        <taxon>Alphaproteobacteria</taxon>
        <taxon>Hyphomicrobiales</taxon>
        <taxon>Phyllobacteriaceae</taxon>
        <taxon>Aminobacter</taxon>
    </lineage>
</organism>
<name>A0A8E2BB81_9HYPH</name>
<evidence type="ECO:0000313" key="4">
    <source>
        <dbReference type="Proteomes" id="UP000532373"/>
    </source>
</evidence>
<proteinExistence type="predicted"/>
<dbReference type="AlphaFoldDB" id="A0A8E2BB81"/>
<dbReference type="EMBL" id="JACHGI010000002">
    <property type="protein sequence ID" value="MBB6465548.1"/>
    <property type="molecule type" value="Genomic_DNA"/>
</dbReference>
<evidence type="ECO:0000259" key="2">
    <source>
        <dbReference type="Pfam" id="PF13670"/>
    </source>
</evidence>
<comment type="caution">
    <text evidence="3">The sequence shown here is derived from an EMBL/GenBank/DDBJ whole genome shotgun (WGS) entry which is preliminary data.</text>
</comment>
<feature type="signal peptide" evidence="1">
    <location>
        <begin position="1"/>
        <end position="22"/>
    </location>
</feature>
<accession>A0A8E2BB81</accession>
<dbReference type="Proteomes" id="UP000532373">
    <property type="component" value="Unassembled WGS sequence"/>
</dbReference>
<keyword evidence="1" id="KW-0732">Signal</keyword>
<sequence>MMKSAISGLLLAALLAVAPAEAQTKEPAVPPQNSLMLSAIIAKIEQRDQFHYISEIDWESEGYYDVVYYTSDKAKVEIKIDPVSGEPRM</sequence>
<feature type="domain" description="PepSY" evidence="2">
    <location>
        <begin position="11"/>
        <end position="86"/>
    </location>
</feature>
<evidence type="ECO:0000256" key="1">
    <source>
        <dbReference type="SAM" id="SignalP"/>
    </source>
</evidence>
<dbReference type="Pfam" id="PF13670">
    <property type="entry name" value="PepSY_2"/>
    <property type="match status" value="1"/>
</dbReference>
<protein>
    <recommendedName>
        <fullName evidence="2">PepSY domain-containing protein</fullName>
    </recommendedName>
</protein>